<dbReference type="GO" id="GO:0016853">
    <property type="term" value="F:isomerase activity"/>
    <property type="evidence" value="ECO:0007669"/>
    <property type="project" value="UniProtKB-ARBA"/>
</dbReference>
<keyword evidence="6" id="KW-1185">Reference proteome</keyword>
<dbReference type="Pfam" id="PF10370">
    <property type="entry name" value="Rv2993c-like_N"/>
    <property type="match status" value="1"/>
</dbReference>
<evidence type="ECO:0000259" key="3">
    <source>
        <dbReference type="Pfam" id="PF01557"/>
    </source>
</evidence>
<keyword evidence="2" id="KW-0479">Metal-binding</keyword>
<evidence type="ECO:0000313" key="5">
    <source>
        <dbReference type="EMBL" id="QKJ25560.1"/>
    </source>
</evidence>
<dbReference type="EMBL" id="CP054056">
    <property type="protein sequence ID" value="QKJ25560.1"/>
    <property type="molecule type" value="Genomic_DNA"/>
</dbReference>
<proteinExistence type="inferred from homology"/>
<feature type="domain" description="Fumarylacetoacetase-like C-terminal" evidence="3">
    <location>
        <begin position="55"/>
        <end position="249"/>
    </location>
</feature>
<dbReference type="PANTHER" id="PTHR42796:SF4">
    <property type="entry name" value="FUMARYLACETOACETATE HYDROLASE DOMAIN-CONTAINING PROTEIN 2A"/>
    <property type="match status" value="1"/>
</dbReference>
<dbReference type="InterPro" id="IPR051121">
    <property type="entry name" value="FAH"/>
</dbReference>
<sequence>MRIARFNLDNEVRFGVVEDSTVKLIAGHPFDGISFTGQEVSLSSLKLLAPVAPSKIICIGMNYAAHAAEISQDVPDEPLMFFKGLNALTDPDAVVELPWQSNQVEIEVELAVVIGKKAKNISVEQVDEHVLGYTIGNDITARDLQFTDLQWARSKGFDTFCPLGPWIETDFDPTQQHIGSKINGEQRQNSMTSEMIFDAKTLVSYVSQNVTLFPGDVILTGSPAGISRIDHGDSIECEIEGIGVLRSTVA</sequence>
<evidence type="ECO:0000313" key="6">
    <source>
        <dbReference type="Proteomes" id="UP000501003"/>
    </source>
</evidence>
<dbReference type="SUPFAM" id="SSF56529">
    <property type="entry name" value="FAH"/>
    <property type="match status" value="1"/>
</dbReference>
<name>A0A7D4UII3_9MICO</name>
<dbReference type="KEGG" id="aqg:HRU87_05145"/>
<evidence type="ECO:0000256" key="2">
    <source>
        <dbReference type="ARBA" id="ARBA00022723"/>
    </source>
</evidence>
<dbReference type="Gene3D" id="3.90.850.10">
    <property type="entry name" value="Fumarylacetoacetase-like, C-terminal domain"/>
    <property type="match status" value="1"/>
</dbReference>
<accession>A0A7D4UII3</accession>
<organism evidence="5 6">
    <name type="scientific">Aquiluna borgnonia</name>
    <dbReference type="NCBI Taxonomy" id="2499157"/>
    <lineage>
        <taxon>Bacteria</taxon>
        <taxon>Bacillati</taxon>
        <taxon>Actinomycetota</taxon>
        <taxon>Actinomycetes</taxon>
        <taxon>Micrococcales</taxon>
        <taxon>Microbacteriaceae</taxon>
        <taxon>Luna cluster</taxon>
        <taxon>Luna-1 subcluster</taxon>
        <taxon>Aquiluna</taxon>
    </lineage>
</organism>
<feature type="domain" description="Rv2993c-like N-terminal" evidence="4">
    <location>
        <begin position="1"/>
        <end position="50"/>
    </location>
</feature>
<evidence type="ECO:0000259" key="4">
    <source>
        <dbReference type="Pfam" id="PF10370"/>
    </source>
</evidence>
<protein>
    <submittedName>
        <fullName evidence="5">Fumarylacetoacetate hydrolase family protein</fullName>
    </submittedName>
</protein>
<dbReference type="InterPro" id="IPR011234">
    <property type="entry name" value="Fumarylacetoacetase-like_C"/>
</dbReference>
<dbReference type="Pfam" id="PF01557">
    <property type="entry name" value="FAA_hydrolase"/>
    <property type="match status" value="1"/>
</dbReference>
<dbReference type="InterPro" id="IPR018833">
    <property type="entry name" value="Rv2993c-like_N"/>
</dbReference>
<dbReference type="AlphaFoldDB" id="A0A7D4UII3"/>
<gene>
    <name evidence="5" type="ORF">HRU87_05145</name>
</gene>
<dbReference type="GO" id="GO:0046872">
    <property type="term" value="F:metal ion binding"/>
    <property type="evidence" value="ECO:0007669"/>
    <property type="project" value="UniProtKB-KW"/>
</dbReference>
<dbReference type="RefSeq" id="WP_173493857.1">
    <property type="nucleotide sequence ID" value="NZ_CP054056.1"/>
</dbReference>
<dbReference type="FunFam" id="3.90.850.10:FF:000002">
    <property type="entry name" value="2-hydroxyhepta-2,4-diene-1,7-dioate isomerase"/>
    <property type="match status" value="1"/>
</dbReference>
<dbReference type="InterPro" id="IPR036663">
    <property type="entry name" value="Fumarylacetoacetase_C_sf"/>
</dbReference>
<reference evidence="5 6" key="1">
    <citation type="submission" date="2020-05" db="EMBL/GenBank/DDBJ databases">
        <title>Aquirufa sp. strain 15G-AUS-rot a new Aquirufa species.</title>
        <authorList>
            <person name="Pitt A."/>
            <person name="Hahn M.W."/>
        </authorList>
    </citation>
    <scope>NUCLEOTIDE SEQUENCE [LARGE SCALE GENOMIC DNA]</scope>
    <source>
        <strain evidence="5 6">15G-AUS-rot</strain>
    </source>
</reference>
<keyword evidence="5" id="KW-0378">Hydrolase</keyword>
<dbReference type="Proteomes" id="UP000501003">
    <property type="component" value="Chromosome"/>
</dbReference>
<dbReference type="GO" id="GO:0016787">
    <property type="term" value="F:hydrolase activity"/>
    <property type="evidence" value="ECO:0007669"/>
    <property type="project" value="UniProtKB-KW"/>
</dbReference>
<dbReference type="PANTHER" id="PTHR42796">
    <property type="entry name" value="FUMARYLACETOACETATE HYDROLASE DOMAIN-CONTAINING PROTEIN 2A-RELATED"/>
    <property type="match status" value="1"/>
</dbReference>
<evidence type="ECO:0000256" key="1">
    <source>
        <dbReference type="ARBA" id="ARBA00010211"/>
    </source>
</evidence>
<dbReference type="Gene3D" id="2.30.30.370">
    <property type="entry name" value="FAH"/>
    <property type="match status" value="1"/>
</dbReference>
<dbReference type="GO" id="GO:0019752">
    <property type="term" value="P:carboxylic acid metabolic process"/>
    <property type="evidence" value="ECO:0007669"/>
    <property type="project" value="UniProtKB-ARBA"/>
</dbReference>
<comment type="similarity">
    <text evidence="1">Belongs to the FAH family.</text>
</comment>